<dbReference type="EMBL" id="PZQS01000003">
    <property type="protein sequence ID" value="PVD33420.1"/>
    <property type="molecule type" value="Genomic_DNA"/>
</dbReference>
<comment type="caution">
    <text evidence="1">The sequence shown here is derived from an EMBL/GenBank/DDBJ whole genome shotgun (WGS) entry which is preliminary data.</text>
</comment>
<evidence type="ECO:0000313" key="1">
    <source>
        <dbReference type="EMBL" id="PVD33420.1"/>
    </source>
</evidence>
<protein>
    <submittedName>
        <fullName evidence="1">Uncharacterized protein</fullName>
    </submittedName>
</protein>
<dbReference type="Proteomes" id="UP000245119">
    <property type="component" value="Linkage Group LG3"/>
</dbReference>
<reference evidence="1 2" key="1">
    <citation type="submission" date="2018-04" db="EMBL/GenBank/DDBJ databases">
        <title>The genome of golden apple snail Pomacea canaliculata provides insight into stress tolerance and invasive adaptation.</title>
        <authorList>
            <person name="Liu C."/>
            <person name="Liu B."/>
            <person name="Ren Y."/>
            <person name="Zhang Y."/>
            <person name="Wang H."/>
            <person name="Li S."/>
            <person name="Jiang F."/>
            <person name="Yin L."/>
            <person name="Zhang G."/>
            <person name="Qian W."/>
            <person name="Fan W."/>
        </authorList>
    </citation>
    <scope>NUCLEOTIDE SEQUENCE [LARGE SCALE GENOMIC DNA]</scope>
    <source>
        <strain evidence="1">SZHN2017</strain>
        <tissue evidence="1">Muscle</tissue>
    </source>
</reference>
<name>A0A2T7PJ51_POMCA</name>
<sequence length="159" mass="17249">MEKGRREKLTSVQQPVSGDRANQAVLGGWPGAQGASVNSHVTTHHFSVERQVERPGWLRNIEAGAADSLSSFTELSVCVDTAVIDRKDLLNLSAYHSGVRIQRWGCPWGTFGESGDKRTGVGSELGGWVGGCGDVESRPYRTRTGRKEKRVVVVMGRLG</sequence>
<dbReference type="AlphaFoldDB" id="A0A2T7PJ51"/>
<evidence type="ECO:0000313" key="2">
    <source>
        <dbReference type="Proteomes" id="UP000245119"/>
    </source>
</evidence>
<gene>
    <name evidence="1" type="ORF">C0Q70_04676</name>
</gene>
<proteinExistence type="predicted"/>
<keyword evidence="2" id="KW-1185">Reference proteome</keyword>
<accession>A0A2T7PJ51</accession>
<organism evidence="1 2">
    <name type="scientific">Pomacea canaliculata</name>
    <name type="common">Golden apple snail</name>
    <dbReference type="NCBI Taxonomy" id="400727"/>
    <lineage>
        <taxon>Eukaryota</taxon>
        <taxon>Metazoa</taxon>
        <taxon>Spiralia</taxon>
        <taxon>Lophotrochozoa</taxon>
        <taxon>Mollusca</taxon>
        <taxon>Gastropoda</taxon>
        <taxon>Caenogastropoda</taxon>
        <taxon>Architaenioglossa</taxon>
        <taxon>Ampullarioidea</taxon>
        <taxon>Ampullariidae</taxon>
        <taxon>Pomacea</taxon>
    </lineage>
</organism>